<accession>A0AAE0IBI6</accession>
<organism evidence="3 4">
    <name type="scientific">Apodospora peruviana</name>
    <dbReference type="NCBI Taxonomy" id="516989"/>
    <lineage>
        <taxon>Eukaryota</taxon>
        <taxon>Fungi</taxon>
        <taxon>Dikarya</taxon>
        <taxon>Ascomycota</taxon>
        <taxon>Pezizomycotina</taxon>
        <taxon>Sordariomycetes</taxon>
        <taxon>Sordariomycetidae</taxon>
        <taxon>Sordariales</taxon>
        <taxon>Lasiosphaeriaceae</taxon>
        <taxon>Apodospora</taxon>
    </lineage>
</organism>
<feature type="signal peptide" evidence="2">
    <location>
        <begin position="1"/>
        <end position="15"/>
    </location>
</feature>
<evidence type="ECO:0000313" key="4">
    <source>
        <dbReference type="Proteomes" id="UP001283341"/>
    </source>
</evidence>
<feature type="compositionally biased region" description="Polar residues" evidence="1">
    <location>
        <begin position="46"/>
        <end position="55"/>
    </location>
</feature>
<dbReference type="Proteomes" id="UP001283341">
    <property type="component" value="Unassembled WGS sequence"/>
</dbReference>
<keyword evidence="2" id="KW-0732">Signal</keyword>
<gene>
    <name evidence="3" type="ORF">B0H66DRAFT_589783</name>
</gene>
<evidence type="ECO:0008006" key="5">
    <source>
        <dbReference type="Google" id="ProtNLM"/>
    </source>
</evidence>
<reference evidence="3" key="2">
    <citation type="submission" date="2023-06" db="EMBL/GenBank/DDBJ databases">
        <authorList>
            <consortium name="Lawrence Berkeley National Laboratory"/>
            <person name="Haridas S."/>
            <person name="Hensen N."/>
            <person name="Bonometti L."/>
            <person name="Westerberg I."/>
            <person name="Brannstrom I.O."/>
            <person name="Guillou S."/>
            <person name="Cros-Aarteil S."/>
            <person name="Calhoun S."/>
            <person name="Kuo A."/>
            <person name="Mondo S."/>
            <person name="Pangilinan J."/>
            <person name="Riley R."/>
            <person name="Labutti K."/>
            <person name="Andreopoulos B."/>
            <person name="Lipzen A."/>
            <person name="Chen C."/>
            <person name="Yanf M."/>
            <person name="Daum C."/>
            <person name="Ng V."/>
            <person name="Clum A."/>
            <person name="Steindorff A."/>
            <person name="Ohm R."/>
            <person name="Martin F."/>
            <person name="Silar P."/>
            <person name="Natvig D."/>
            <person name="Lalanne C."/>
            <person name="Gautier V."/>
            <person name="Ament-Velasquez S.L."/>
            <person name="Kruys A."/>
            <person name="Hutchinson M.I."/>
            <person name="Powell A.J."/>
            <person name="Barry K."/>
            <person name="Miller A.N."/>
            <person name="Grigoriev I.V."/>
            <person name="Debuchy R."/>
            <person name="Gladieux P."/>
            <person name="Thoren M.H."/>
            <person name="Johannesson H."/>
        </authorList>
    </citation>
    <scope>NUCLEOTIDE SEQUENCE</scope>
    <source>
        <strain evidence="3">CBS 118394</strain>
    </source>
</reference>
<keyword evidence="4" id="KW-1185">Reference proteome</keyword>
<reference evidence="3" key="1">
    <citation type="journal article" date="2023" name="Mol. Phylogenet. Evol.">
        <title>Genome-scale phylogeny and comparative genomics of the fungal order Sordariales.</title>
        <authorList>
            <person name="Hensen N."/>
            <person name="Bonometti L."/>
            <person name="Westerberg I."/>
            <person name="Brannstrom I.O."/>
            <person name="Guillou S."/>
            <person name="Cros-Aarteil S."/>
            <person name="Calhoun S."/>
            <person name="Haridas S."/>
            <person name="Kuo A."/>
            <person name="Mondo S."/>
            <person name="Pangilinan J."/>
            <person name="Riley R."/>
            <person name="LaButti K."/>
            <person name="Andreopoulos B."/>
            <person name="Lipzen A."/>
            <person name="Chen C."/>
            <person name="Yan M."/>
            <person name="Daum C."/>
            <person name="Ng V."/>
            <person name="Clum A."/>
            <person name="Steindorff A."/>
            <person name="Ohm R.A."/>
            <person name="Martin F."/>
            <person name="Silar P."/>
            <person name="Natvig D.O."/>
            <person name="Lalanne C."/>
            <person name="Gautier V."/>
            <person name="Ament-Velasquez S.L."/>
            <person name="Kruys A."/>
            <person name="Hutchinson M.I."/>
            <person name="Powell A.J."/>
            <person name="Barry K."/>
            <person name="Miller A.N."/>
            <person name="Grigoriev I.V."/>
            <person name="Debuchy R."/>
            <person name="Gladieux P."/>
            <person name="Hiltunen Thoren M."/>
            <person name="Johannesson H."/>
        </authorList>
    </citation>
    <scope>NUCLEOTIDE SEQUENCE</scope>
    <source>
        <strain evidence="3">CBS 118394</strain>
    </source>
</reference>
<dbReference type="InterPro" id="IPR021848">
    <property type="entry name" value="HODM_asu-like"/>
</dbReference>
<evidence type="ECO:0000256" key="1">
    <source>
        <dbReference type="SAM" id="MobiDB-lite"/>
    </source>
</evidence>
<feature type="chain" id="PRO_5041993470" description="DUF3445 domain containing protein" evidence="2">
    <location>
        <begin position="16"/>
        <end position="391"/>
    </location>
</feature>
<comment type="caution">
    <text evidence="3">The sequence shown here is derived from an EMBL/GenBank/DDBJ whole genome shotgun (WGS) entry which is preliminary data.</text>
</comment>
<dbReference type="EMBL" id="JAUEDM010000003">
    <property type="protein sequence ID" value="KAK3321971.1"/>
    <property type="molecule type" value="Genomic_DNA"/>
</dbReference>
<proteinExistence type="predicted"/>
<protein>
    <recommendedName>
        <fullName evidence="5">DUF3445 domain containing protein</fullName>
    </recommendedName>
</protein>
<evidence type="ECO:0000256" key="2">
    <source>
        <dbReference type="SAM" id="SignalP"/>
    </source>
</evidence>
<feature type="region of interest" description="Disordered" evidence="1">
    <location>
        <begin position="34"/>
        <end position="56"/>
    </location>
</feature>
<dbReference type="Pfam" id="PF11927">
    <property type="entry name" value="HODM_asu-like"/>
    <property type="match status" value="1"/>
</dbReference>
<sequence>MALLFLAIFVATVIALVTTRTRLLRKSQQAQSQWHLAEGKRKDGTIMSNSPNVSNMKEKQPSVLAQMIEPLPDFDWTAVEPTKYRPFKPTYHITMALQTSTPSELIVMDRDYLDKINQRRTIMADNASTVMGVIPEGHAAVWETYSYLLGEYLPTRYPSTFELRNHSHPYQHTTFLNKATGVESPLTPLPSHPIKALKIICETVEDDMFILEQQPDIDPTFPGEHKSIAFVCCHPAGFDPSEKLGKGLKAIHAPVPAYDKIGPSMERYFARAEVGKPVRRVNWSVQTHTRLFAPSGNHVHAGDLVEEETEVDVNTARLRVELQTLTRLPKTRALVFSFKTYLYPMADIKEEGLGPQLADAVEGLKAGNAPGMWIYKGGVRWGKAVCEYLRS</sequence>
<name>A0AAE0IBI6_9PEZI</name>
<evidence type="ECO:0000313" key="3">
    <source>
        <dbReference type="EMBL" id="KAK3321971.1"/>
    </source>
</evidence>
<dbReference type="AlphaFoldDB" id="A0AAE0IBI6"/>